<sequence length="132" mass="13885">KAEQAAAREQERADRLAARYGRPEAEQQQEAAGVQAGAALGAAAASSTEAETDSAAITSDGRDAARTESAEIDAAGQSDADQYTGRELQEREMLQAAGIDPDERSTDTRADSSWTDQPAAPEISRGDDGMER</sequence>
<evidence type="ECO:0000313" key="2">
    <source>
        <dbReference type="EMBL" id="RIJ44968.1"/>
    </source>
</evidence>
<feature type="compositionally biased region" description="Basic and acidic residues" evidence="1">
    <location>
        <begin position="1"/>
        <end position="25"/>
    </location>
</feature>
<name>A0A399SNR5_9MICO</name>
<reference evidence="2 3" key="1">
    <citation type="submission" date="2018-08" db="EMBL/GenBank/DDBJ databases">
        <title>Genome Sequence of Clavibacter michiganensis Subspecies type strains, and the Atypical Peach-Colored Strains Isolated from Tomato.</title>
        <authorList>
            <person name="Osdaghi E."/>
            <person name="Portier P."/>
            <person name="Briand M."/>
            <person name="Jacques M.-A."/>
        </authorList>
    </citation>
    <scope>NUCLEOTIDE SEQUENCE [LARGE SCALE GENOMIC DNA]</scope>
    <source>
        <strain evidence="2 3">CFBP 6488</strain>
    </source>
</reference>
<evidence type="ECO:0000256" key="1">
    <source>
        <dbReference type="SAM" id="MobiDB-lite"/>
    </source>
</evidence>
<organism evidence="2 3">
    <name type="scientific">Clavibacter michiganensis subsp. insidiosus</name>
    <dbReference type="NCBI Taxonomy" id="33014"/>
    <lineage>
        <taxon>Bacteria</taxon>
        <taxon>Bacillati</taxon>
        <taxon>Actinomycetota</taxon>
        <taxon>Actinomycetes</taxon>
        <taxon>Micrococcales</taxon>
        <taxon>Microbacteriaceae</taxon>
        <taxon>Clavibacter</taxon>
    </lineage>
</organism>
<feature type="non-terminal residue" evidence="2">
    <location>
        <position position="1"/>
    </location>
</feature>
<evidence type="ECO:0000313" key="3">
    <source>
        <dbReference type="Proteomes" id="UP000266634"/>
    </source>
</evidence>
<comment type="caution">
    <text evidence="2">The sequence shown here is derived from an EMBL/GenBank/DDBJ whole genome shotgun (WGS) entry which is preliminary data.</text>
</comment>
<feature type="region of interest" description="Disordered" evidence="1">
    <location>
        <begin position="1"/>
        <end position="132"/>
    </location>
</feature>
<dbReference type="Proteomes" id="UP000266634">
    <property type="component" value="Unassembled WGS sequence"/>
</dbReference>
<feature type="compositionally biased region" description="Low complexity" evidence="1">
    <location>
        <begin position="26"/>
        <end position="59"/>
    </location>
</feature>
<dbReference type="AlphaFoldDB" id="A0A399SNR5"/>
<feature type="compositionally biased region" description="Basic and acidic residues" evidence="1">
    <location>
        <begin position="101"/>
        <end position="110"/>
    </location>
</feature>
<dbReference type="EMBL" id="QWEA01000007">
    <property type="protein sequence ID" value="RIJ44968.1"/>
    <property type="molecule type" value="Genomic_DNA"/>
</dbReference>
<feature type="compositionally biased region" description="Basic and acidic residues" evidence="1">
    <location>
        <begin position="60"/>
        <end position="69"/>
    </location>
</feature>
<gene>
    <name evidence="2" type="ORF">DZF93_00720</name>
</gene>
<accession>A0A399SNR5</accession>
<protein>
    <submittedName>
        <fullName evidence="2">Uncharacterized protein</fullName>
    </submittedName>
</protein>
<proteinExistence type="predicted"/>